<feature type="transmembrane region" description="Helical" evidence="1">
    <location>
        <begin position="120"/>
        <end position="139"/>
    </location>
</feature>
<proteinExistence type="predicted"/>
<evidence type="ECO:0000313" key="2">
    <source>
        <dbReference type="EMBL" id="MVQ39431.1"/>
    </source>
</evidence>
<sequence length="179" mass="21402">MTKDQLHDLQESHALFEYQLWINESLFTWTWWFLLGMIIIPWIVLIKLIDRKRAPIIWFFGLIVLIISIITDEFGADFGIWIYPTKLIPYSVFELPFDFSIVPVAQMLIFQYFSNWKTFSVALFLQALVFAFIGEPFSIWLDAVAYYGWNFYYSFIFYMLTGTLTRAFVLKWIPKKIIN</sequence>
<keyword evidence="1" id="KW-0812">Transmembrane</keyword>
<comment type="caution">
    <text evidence="2">The sequence shown here is derived from an EMBL/GenBank/DDBJ whole genome shotgun (WGS) entry which is preliminary data.</text>
</comment>
<accession>A0ABW9UIT4</accession>
<dbReference type="EMBL" id="WSEM01000034">
    <property type="protein sequence ID" value="MVQ39431.1"/>
    <property type="molecule type" value="Genomic_DNA"/>
</dbReference>
<evidence type="ECO:0000313" key="3">
    <source>
        <dbReference type="Proteomes" id="UP000467637"/>
    </source>
</evidence>
<protein>
    <submittedName>
        <fullName evidence="2">Uncharacterized protein</fullName>
    </submittedName>
</protein>
<gene>
    <name evidence="2" type="ORF">GON05_33060</name>
</gene>
<feature type="transmembrane region" description="Helical" evidence="1">
    <location>
        <begin position="95"/>
        <end position="113"/>
    </location>
</feature>
<reference evidence="2 3" key="1">
    <citation type="submission" date="2019-12" db="EMBL/GenBank/DDBJ databases">
        <authorList>
            <person name="Huq M.A."/>
        </authorList>
    </citation>
    <scope>NUCLEOTIDE SEQUENCE [LARGE SCALE GENOMIC DNA]</scope>
    <source>
        <strain evidence="2 3">MAH-34</strain>
    </source>
</reference>
<keyword evidence="3" id="KW-1185">Reference proteome</keyword>
<organism evidence="2 3">
    <name type="scientific">Paenibacillus anseongense</name>
    <dbReference type="NCBI Taxonomy" id="2682845"/>
    <lineage>
        <taxon>Bacteria</taxon>
        <taxon>Bacillati</taxon>
        <taxon>Bacillota</taxon>
        <taxon>Bacilli</taxon>
        <taxon>Bacillales</taxon>
        <taxon>Paenibacillaceae</taxon>
        <taxon>Paenibacillus</taxon>
    </lineage>
</organism>
<evidence type="ECO:0000256" key="1">
    <source>
        <dbReference type="SAM" id="Phobius"/>
    </source>
</evidence>
<feature type="transmembrane region" description="Helical" evidence="1">
    <location>
        <begin position="29"/>
        <end position="49"/>
    </location>
</feature>
<name>A0ABW9UIT4_9BACL</name>
<dbReference type="Proteomes" id="UP000467637">
    <property type="component" value="Unassembled WGS sequence"/>
</dbReference>
<dbReference type="NCBIfam" id="NF041644">
    <property type="entry name" value="CBO0543_fam"/>
    <property type="match status" value="1"/>
</dbReference>
<dbReference type="InterPro" id="IPR048147">
    <property type="entry name" value="CBO0543-like"/>
</dbReference>
<keyword evidence="1" id="KW-0472">Membrane</keyword>
<feature type="transmembrane region" description="Helical" evidence="1">
    <location>
        <begin position="151"/>
        <end position="173"/>
    </location>
</feature>
<keyword evidence="1" id="KW-1133">Transmembrane helix</keyword>
<dbReference type="RefSeq" id="WP_157325518.1">
    <property type="nucleotide sequence ID" value="NZ_WSEM01000034.1"/>
</dbReference>
<feature type="transmembrane region" description="Helical" evidence="1">
    <location>
        <begin position="56"/>
        <end position="83"/>
    </location>
</feature>